<evidence type="ECO:0000313" key="8">
    <source>
        <dbReference type="Proteomes" id="UP000694551"/>
    </source>
</evidence>
<evidence type="ECO:0000256" key="3">
    <source>
        <dbReference type="ARBA" id="ARBA00022980"/>
    </source>
</evidence>
<dbReference type="PROSITE" id="PS01106">
    <property type="entry name" value="RIBOSOMAL_L18E"/>
    <property type="match status" value="1"/>
</dbReference>
<dbReference type="GO" id="GO:0003735">
    <property type="term" value="F:structural constituent of ribosome"/>
    <property type="evidence" value="ECO:0007669"/>
    <property type="project" value="InterPro"/>
</dbReference>
<protein>
    <recommendedName>
        <fullName evidence="6">Large ribosomal subunit protein uL15/eL18 domain-containing protein</fullName>
    </recommendedName>
</protein>
<dbReference type="GO" id="GO:0006412">
    <property type="term" value="P:translation"/>
    <property type="evidence" value="ECO:0007669"/>
    <property type="project" value="InterPro"/>
</dbReference>
<feature type="region of interest" description="Disordered" evidence="5">
    <location>
        <begin position="76"/>
        <end position="110"/>
    </location>
</feature>
<feature type="domain" description="Large ribosomal subunit protein uL15/eL18" evidence="6">
    <location>
        <begin position="22"/>
        <end position="70"/>
    </location>
</feature>
<dbReference type="GO" id="GO:0003723">
    <property type="term" value="F:RNA binding"/>
    <property type="evidence" value="ECO:0007669"/>
    <property type="project" value="TreeGrafter"/>
</dbReference>
<evidence type="ECO:0000256" key="1">
    <source>
        <dbReference type="ARBA" id="ARBA00006815"/>
    </source>
</evidence>
<dbReference type="Ensembl" id="ENSSOCT00000022199.1">
    <property type="protein sequence ID" value="ENSSOCP00000021659.1"/>
    <property type="gene ID" value="ENSSOCG00000016173.1"/>
</dbReference>
<comment type="subunit">
    <text evidence="2">Component of the large ribosomal subunit.</text>
</comment>
<dbReference type="AlphaFoldDB" id="A0A8D0FX95"/>
<evidence type="ECO:0000313" key="7">
    <source>
        <dbReference type="Ensembl" id="ENSSOCP00000021659.1"/>
    </source>
</evidence>
<sequence length="110" mass="12422">MSARFTTQLTMLINRKRPPQRPLSFHRLSLYLYRFLARRTNSAFNKVILKRLFMSRTNRPPLSLSRMVSARGGAPVCPPPTLPLCTPKPLSAPKPSSTPNPRCSHPKPSL</sequence>
<evidence type="ECO:0000256" key="5">
    <source>
        <dbReference type="SAM" id="MobiDB-lite"/>
    </source>
</evidence>
<dbReference type="PANTHER" id="PTHR10934">
    <property type="entry name" value="60S RIBOSOMAL PROTEIN L18"/>
    <property type="match status" value="1"/>
</dbReference>
<dbReference type="InterPro" id="IPR021131">
    <property type="entry name" value="Ribosomal_uL15/eL18"/>
</dbReference>
<dbReference type="InterPro" id="IPR021132">
    <property type="entry name" value="Ribosomal_eL18/eL18-A/B/_CS"/>
</dbReference>
<organism evidence="7 8">
    <name type="scientific">Strix occidentalis caurina</name>
    <name type="common">northern spotted owl</name>
    <dbReference type="NCBI Taxonomy" id="311401"/>
    <lineage>
        <taxon>Eukaryota</taxon>
        <taxon>Metazoa</taxon>
        <taxon>Chordata</taxon>
        <taxon>Craniata</taxon>
        <taxon>Vertebrata</taxon>
        <taxon>Euteleostomi</taxon>
        <taxon>Archelosauria</taxon>
        <taxon>Archosauria</taxon>
        <taxon>Dinosauria</taxon>
        <taxon>Saurischia</taxon>
        <taxon>Theropoda</taxon>
        <taxon>Coelurosauria</taxon>
        <taxon>Aves</taxon>
        <taxon>Neognathae</taxon>
        <taxon>Neoaves</taxon>
        <taxon>Telluraves</taxon>
        <taxon>Strigiformes</taxon>
        <taxon>Strigidae</taxon>
        <taxon>Strix</taxon>
    </lineage>
</organism>
<evidence type="ECO:0000256" key="2">
    <source>
        <dbReference type="ARBA" id="ARBA00011133"/>
    </source>
</evidence>
<comment type="similarity">
    <text evidence="1">Belongs to the eukaryotic ribosomal protein eL18 family.</text>
</comment>
<name>A0A8D0FX95_STROC</name>
<evidence type="ECO:0000259" key="6">
    <source>
        <dbReference type="Pfam" id="PF17135"/>
    </source>
</evidence>
<dbReference type="InterPro" id="IPR000039">
    <property type="entry name" value="Ribosomal_eL18"/>
</dbReference>
<evidence type="ECO:0000256" key="4">
    <source>
        <dbReference type="ARBA" id="ARBA00023274"/>
    </source>
</evidence>
<reference evidence="7" key="2">
    <citation type="submission" date="2025-09" db="UniProtKB">
        <authorList>
            <consortium name="Ensembl"/>
        </authorList>
    </citation>
    <scope>IDENTIFICATION</scope>
</reference>
<dbReference type="InterPro" id="IPR036227">
    <property type="entry name" value="Ribosomal_uL15/eL18_sf"/>
</dbReference>
<reference evidence="7" key="1">
    <citation type="submission" date="2025-08" db="UniProtKB">
        <authorList>
            <consortium name="Ensembl"/>
        </authorList>
    </citation>
    <scope>IDENTIFICATION</scope>
</reference>
<dbReference type="GO" id="GO:0022625">
    <property type="term" value="C:cytosolic large ribosomal subunit"/>
    <property type="evidence" value="ECO:0007669"/>
    <property type="project" value="TreeGrafter"/>
</dbReference>
<dbReference type="PANTHER" id="PTHR10934:SF2">
    <property type="entry name" value="LARGE RIBOSOMAL SUBUNIT PROTEIN EL18"/>
    <property type="match status" value="1"/>
</dbReference>
<dbReference type="Pfam" id="PF17135">
    <property type="entry name" value="Ribosomal_L18"/>
    <property type="match status" value="1"/>
</dbReference>
<dbReference type="Gene3D" id="3.100.10.10">
    <property type="match status" value="1"/>
</dbReference>
<accession>A0A8D0FX95</accession>
<keyword evidence="4" id="KW-0687">Ribonucleoprotein</keyword>
<dbReference type="SUPFAM" id="SSF52080">
    <property type="entry name" value="Ribosomal proteins L15p and L18e"/>
    <property type="match status" value="1"/>
</dbReference>
<keyword evidence="8" id="KW-1185">Reference proteome</keyword>
<dbReference type="Proteomes" id="UP000694551">
    <property type="component" value="Unplaced"/>
</dbReference>
<keyword evidence="3" id="KW-0689">Ribosomal protein</keyword>
<proteinExistence type="inferred from homology"/>